<proteinExistence type="predicted"/>
<dbReference type="InterPro" id="IPR051489">
    <property type="entry name" value="ADAM_Metalloproteinase"/>
</dbReference>
<evidence type="ECO:0000256" key="3">
    <source>
        <dbReference type="SAM" id="Phobius"/>
    </source>
</evidence>
<dbReference type="SMART" id="SM00050">
    <property type="entry name" value="DISIN"/>
    <property type="match status" value="1"/>
</dbReference>
<name>A0ABM1EAB1_PRICU</name>
<dbReference type="InterPro" id="IPR001762">
    <property type="entry name" value="Disintegrin_dom"/>
</dbReference>
<gene>
    <name evidence="7" type="primary">LOC106810337</name>
</gene>
<sequence length="908" mass="100623">MLGKEFIVTLVIYFFYFVESANRLNEYISNYDVVRYDREELHRHHLRTKRGAADYQPFLHLDFHALGRHFHVRLRRDTSIFSEDFVLENHEGPLEDFDTSFFYVGDLWGVEGTKVDGSILKGVFDGKIYTPKGNYYIERAQKYLDDPVHPSIIYAERDVDDVYRHKRETEAPGCGLTSQVEEWMHQIQTSATDEGATDAAEGSAQDELAAKRESLSKVKTNFGLVENKYSEEAQSDGYSNTHETQAGTGRRVKRERPATNTCSLFIQTDTLFWDWVGKRENHDKERTRDEILSLIGGHVKAVNRVYEETRLGSYTGLRFVVQRTKIQLALLACHVLRINRDSAHLKKCHQALCKWYLIVRGARADAVLVIVARIVRGSANVTKSTRRRSNGRRPHVQEPNTGIVTFVRLQQPAAGEGLTVSPIGTRIGTATLASPHDYPLHCRPGGPEGNYLMYASATGGDRYNNDKFSECSVGNVSQVLDAVLNEKNGKNNCFSSDEGAFCGNNLVEEGEECDCGYEDECREDCCYPRTTHGKVQEGTPCTLKAHARCSPSQGPCCGHNCEYLPESRGYECQRASECHDVSFCNGLTAHCPTPDPKQNRTACNKNTQVCWGGECRGSICNIEDMEQCSLTTDDNHKDRSKLCHVACQLKDKPETCTSSFEISQLMMLNNNTGISLQPGAPCNEFQGYCDVFLKCREVDADGPLARLKNLIFNQDTFNKIATWITDFWWAVVLMVIGLICFMALFIKCCAVHTPSSNPKQPPAKKFSDTLSHTLRRRPRQVHGQPTVHASAPPVEVRGSAPPGSSRQGGGQSRGRGGADSEGKRNDGRSRGGNSRGGGEGGGGRGQPSGSSSSANVAKQTAGGGSEAVELPPPYEQVVSPAQQGPHRGYGKGRGPFMKSNNIEMNPRV</sequence>
<feature type="compositionally biased region" description="Gly residues" evidence="2">
    <location>
        <begin position="833"/>
        <end position="846"/>
    </location>
</feature>
<dbReference type="InterPro" id="IPR024079">
    <property type="entry name" value="MetalloPept_cat_dom_sf"/>
</dbReference>
<dbReference type="SUPFAM" id="SSF55486">
    <property type="entry name" value="Metalloproteases ('zincins'), catalytic domain"/>
    <property type="match status" value="1"/>
</dbReference>
<dbReference type="GeneID" id="106810337"/>
<protein>
    <submittedName>
        <fullName evidence="7">Disintegrin and metalloproteinase domain-containing protein 10-like</fullName>
    </submittedName>
</protein>
<dbReference type="RefSeq" id="XP_014669132.1">
    <property type="nucleotide sequence ID" value="XM_014813646.1"/>
</dbReference>
<dbReference type="InterPro" id="IPR049038">
    <property type="entry name" value="ADAM10_Cys-rich"/>
</dbReference>
<dbReference type="PANTHER" id="PTHR45702:SF2">
    <property type="entry name" value="KUZBANIAN, ISOFORM A"/>
    <property type="match status" value="1"/>
</dbReference>
<keyword evidence="3" id="KW-0812">Transmembrane</keyword>
<feature type="domain" description="Disintegrin" evidence="5">
    <location>
        <begin position="499"/>
        <end position="599"/>
    </location>
</feature>
<keyword evidence="6" id="KW-1185">Reference proteome</keyword>
<evidence type="ECO:0000313" key="6">
    <source>
        <dbReference type="Proteomes" id="UP000695022"/>
    </source>
</evidence>
<evidence type="ECO:0000259" key="5">
    <source>
        <dbReference type="PROSITE" id="PS50214"/>
    </source>
</evidence>
<reference evidence="7" key="1">
    <citation type="submission" date="2025-08" db="UniProtKB">
        <authorList>
            <consortium name="RefSeq"/>
        </authorList>
    </citation>
    <scope>IDENTIFICATION</scope>
</reference>
<keyword evidence="3" id="KW-0472">Membrane</keyword>
<dbReference type="Pfam" id="PF21299">
    <property type="entry name" value="ADAM10_Cys-rich"/>
    <property type="match status" value="1"/>
</dbReference>
<dbReference type="Gene3D" id="3.40.390.10">
    <property type="entry name" value="Collagenase (Catalytic Domain)"/>
    <property type="match status" value="1"/>
</dbReference>
<keyword evidence="3" id="KW-1133">Transmembrane helix</keyword>
<feature type="compositionally biased region" description="Gly residues" evidence="2">
    <location>
        <begin position="806"/>
        <end position="815"/>
    </location>
</feature>
<dbReference type="PANTHER" id="PTHR45702">
    <property type="entry name" value="ADAM10/ADAM17 METALLOPEPTIDASE FAMILY MEMBER"/>
    <property type="match status" value="1"/>
</dbReference>
<keyword evidence="4" id="KW-0732">Signal</keyword>
<dbReference type="Pfam" id="PF00200">
    <property type="entry name" value="Disintegrin"/>
    <property type="match status" value="1"/>
</dbReference>
<accession>A0ABM1EAB1</accession>
<evidence type="ECO:0000313" key="7">
    <source>
        <dbReference type="RefSeq" id="XP_014669132.1"/>
    </source>
</evidence>
<evidence type="ECO:0000256" key="4">
    <source>
        <dbReference type="SAM" id="SignalP"/>
    </source>
</evidence>
<feature type="signal peptide" evidence="4">
    <location>
        <begin position="1"/>
        <end position="20"/>
    </location>
</feature>
<feature type="transmembrane region" description="Helical" evidence="3">
    <location>
        <begin position="727"/>
        <end position="746"/>
    </location>
</feature>
<dbReference type="Gene3D" id="4.10.70.10">
    <property type="entry name" value="Disintegrin domain"/>
    <property type="match status" value="1"/>
</dbReference>
<comment type="caution">
    <text evidence="1">Lacks conserved residue(s) required for the propagation of feature annotation.</text>
</comment>
<feature type="region of interest" description="Disordered" evidence="2">
    <location>
        <begin position="776"/>
        <end position="908"/>
    </location>
</feature>
<feature type="compositionally biased region" description="Basic and acidic residues" evidence="2">
    <location>
        <begin position="816"/>
        <end position="829"/>
    </location>
</feature>
<evidence type="ECO:0000256" key="1">
    <source>
        <dbReference type="PROSITE-ProRule" id="PRU00068"/>
    </source>
</evidence>
<feature type="compositionally biased region" description="Polar residues" evidence="2">
    <location>
        <begin position="236"/>
        <end position="247"/>
    </location>
</feature>
<dbReference type="SUPFAM" id="SSF57552">
    <property type="entry name" value="Blood coagulation inhibitor (disintegrin)"/>
    <property type="match status" value="1"/>
</dbReference>
<organism evidence="6 7">
    <name type="scientific">Priapulus caudatus</name>
    <name type="common">Priapulid worm</name>
    <dbReference type="NCBI Taxonomy" id="37621"/>
    <lineage>
        <taxon>Eukaryota</taxon>
        <taxon>Metazoa</taxon>
        <taxon>Ecdysozoa</taxon>
        <taxon>Scalidophora</taxon>
        <taxon>Priapulida</taxon>
        <taxon>Priapulimorpha</taxon>
        <taxon>Priapulimorphida</taxon>
        <taxon>Priapulidae</taxon>
        <taxon>Priapulus</taxon>
    </lineage>
</organism>
<feature type="chain" id="PRO_5047121692" evidence="4">
    <location>
        <begin position="21"/>
        <end position="908"/>
    </location>
</feature>
<evidence type="ECO:0000256" key="2">
    <source>
        <dbReference type="SAM" id="MobiDB-lite"/>
    </source>
</evidence>
<dbReference type="Proteomes" id="UP000695022">
    <property type="component" value="Unplaced"/>
</dbReference>
<feature type="region of interest" description="Disordered" evidence="2">
    <location>
        <begin position="232"/>
        <end position="253"/>
    </location>
</feature>
<dbReference type="PROSITE" id="PS50214">
    <property type="entry name" value="DISINTEGRIN_2"/>
    <property type="match status" value="1"/>
</dbReference>
<dbReference type="InterPro" id="IPR036436">
    <property type="entry name" value="Disintegrin_dom_sf"/>
</dbReference>
<feature type="compositionally biased region" description="Polar residues" evidence="2">
    <location>
        <begin position="898"/>
        <end position="908"/>
    </location>
</feature>